<accession>A0AAX1SFB7</accession>
<evidence type="ECO:0000313" key="2">
    <source>
        <dbReference type="EMBL" id="MCG4748420.1"/>
    </source>
</evidence>
<protein>
    <submittedName>
        <fullName evidence="2">Uncharacterized protein</fullName>
    </submittedName>
</protein>
<keyword evidence="1" id="KW-1133">Transmembrane helix</keyword>
<dbReference type="RefSeq" id="WP_117561111.1">
    <property type="nucleotide sequence ID" value="NZ_CAXTHN010000047.1"/>
</dbReference>
<name>A0AAX1SFB7_9FIRM</name>
<evidence type="ECO:0000313" key="5">
    <source>
        <dbReference type="Proteomes" id="UP001299608"/>
    </source>
</evidence>
<sequence length="160" mass="17701">MKKSCVGKFCIMTMLAMEAGMIQAYANSPAPVNYRGYFAGTAIILVLTVLFNAGIETAVGAVMGVGPKWVIFLTNVGTNLVMNIILGYLDFTFRLYVRGYYFPVMCVFEILVLAAEYRIYLRFMGRRFPKKSILKYTAAANAVSFLLGLLALQLLGMGVF</sequence>
<feature type="transmembrane region" description="Helical" evidence="1">
    <location>
        <begin position="100"/>
        <end position="121"/>
    </location>
</feature>
<evidence type="ECO:0000313" key="4">
    <source>
        <dbReference type="Proteomes" id="UP000669239"/>
    </source>
</evidence>
<feature type="transmembrane region" description="Helical" evidence="1">
    <location>
        <begin position="34"/>
        <end position="55"/>
    </location>
</feature>
<dbReference type="Proteomes" id="UP001299608">
    <property type="component" value="Unassembled WGS sequence"/>
</dbReference>
<dbReference type="AlphaFoldDB" id="A0AAX1SFB7"/>
<evidence type="ECO:0000256" key="1">
    <source>
        <dbReference type="SAM" id="Phobius"/>
    </source>
</evidence>
<keyword evidence="4" id="KW-1185">Reference proteome</keyword>
<dbReference type="EMBL" id="JAKNGE010000037">
    <property type="protein sequence ID" value="MCG4748420.1"/>
    <property type="molecule type" value="Genomic_DNA"/>
</dbReference>
<feature type="transmembrane region" description="Helical" evidence="1">
    <location>
        <begin position="67"/>
        <end position="88"/>
    </location>
</feature>
<comment type="caution">
    <text evidence="2">The sequence shown here is derived from an EMBL/GenBank/DDBJ whole genome shotgun (WGS) entry which is preliminary data.</text>
</comment>
<proteinExistence type="predicted"/>
<organism evidence="2 5">
    <name type="scientific">Enterocloster aldenensis</name>
    <dbReference type="NCBI Taxonomy" id="358742"/>
    <lineage>
        <taxon>Bacteria</taxon>
        <taxon>Bacillati</taxon>
        <taxon>Bacillota</taxon>
        <taxon>Clostridia</taxon>
        <taxon>Lachnospirales</taxon>
        <taxon>Lachnospiraceae</taxon>
        <taxon>Enterocloster</taxon>
    </lineage>
</organism>
<evidence type="ECO:0000313" key="3">
    <source>
        <dbReference type="EMBL" id="NSJ49714.1"/>
    </source>
</evidence>
<keyword evidence="1" id="KW-0472">Membrane</keyword>
<reference evidence="3 4" key="1">
    <citation type="journal article" date="2020" name="Cell Host Microbe">
        <title>Functional and Genomic Variation between Human-Derived Isolates of Lachnospiraceae Reveals Inter- and Intra-Species Diversity.</title>
        <authorList>
            <person name="Sorbara M.T."/>
            <person name="Littmann E.R."/>
            <person name="Fontana E."/>
            <person name="Moody T.U."/>
            <person name="Kohout C.E."/>
            <person name="Gjonbalaj M."/>
            <person name="Eaton V."/>
            <person name="Seok R."/>
            <person name="Leiner I.M."/>
            <person name="Pamer E.G."/>
        </authorList>
    </citation>
    <scope>NUCLEOTIDE SEQUENCE [LARGE SCALE GENOMIC DNA]</scope>
    <source>
        <strain evidence="3 4">MSK.1.17</strain>
    </source>
</reference>
<reference evidence="2" key="3">
    <citation type="submission" date="2022-01" db="EMBL/GenBank/DDBJ databases">
        <title>Collection of gut derived symbiotic bacterial strains cultured from healthy donors.</title>
        <authorList>
            <person name="Lin H."/>
            <person name="Kohout C."/>
            <person name="Waligurski E."/>
            <person name="Pamer E.G."/>
        </authorList>
    </citation>
    <scope>NUCLEOTIDE SEQUENCE</scope>
    <source>
        <strain evidence="2">DFI.6.55</strain>
    </source>
</reference>
<gene>
    <name evidence="3" type="ORF">G5B36_13540</name>
    <name evidence="2" type="ORF">L0N08_23650</name>
</gene>
<dbReference type="Proteomes" id="UP000669239">
    <property type="component" value="Unassembled WGS sequence"/>
</dbReference>
<feature type="transmembrane region" description="Helical" evidence="1">
    <location>
        <begin position="133"/>
        <end position="155"/>
    </location>
</feature>
<reference evidence="3" key="2">
    <citation type="submission" date="2020-02" db="EMBL/GenBank/DDBJ databases">
        <authorList>
            <person name="Littmann E."/>
            <person name="Sorbara M."/>
        </authorList>
    </citation>
    <scope>NUCLEOTIDE SEQUENCE</scope>
    <source>
        <strain evidence="3">MSK.1.17</strain>
    </source>
</reference>
<keyword evidence="1" id="KW-0812">Transmembrane</keyword>
<dbReference type="EMBL" id="JAAITT010000018">
    <property type="protein sequence ID" value="NSJ49714.1"/>
    <property type="molecule type" value="Genomic_DNA"/>
</dbReference>